<dbReference type="EMBL" id="CP002994">
    <property type="protein sequence ID" value="AEM84055.1"/>
    <property type="molecule type" value="Genomic_DNA"/>
</dbReference>
<evidence type="ECO:0000313" key="2">
    <source>
        <dbReference type="Proteomes" id="UP000008703"/>
    </source>
</evidence>
<evidence type="ECO:0000313" key="1">
    <source>
        <dbReference type="EMBL" id="AEM84055.1"/>
    </source>
</evidence>
<dbReference type="HOGENOM" id="CLU_133265_1_0_11"/>
<dbReference type="eggNOG" id="COG4334">
    <property type="taxonomic scope" value="Bacteria"/>
</dbReference>
<proteinExistence type="predicted"/>
<dbReference type="RefSeq" id="WP_014057553.1">
    <property type="nucleotide sequence ID" value="NC_015957.1"/>
</dbReference>
<dbReference type="Pfam" id="PF10012">
    <property type="entry name" value="DUF2255"/>
    <property type="match status" value="1"/>
</dbReference>
<dbReference type="Proteomes" id="UP000008703">
    <property type="component" value="Chromosome"/>
</dbReference>
<protein>
    <submittedName>
        <fullName evidence="1">Uncharacterized conserved protein UCP028498</fullName>
    </submittedName>
</protein>
<gene>
    <name evidence="1" type="ORF">Strvi_4417</name>
</gene>
<keyword evidence="2" id="KW-1185">Reference proteome</keyword>
<reference evidence="1" key="1">
    <citation type="submission" date="2011-08" db="EMBL/GenBank/DDBJ databases">
        <title>Complete sequence of chromosome of Streptomyces violaceusniger Tu 4113.</title>
        <authorList>
            <consortium name="US DOE Joint Genome Institute"/>
            <person name="Lucas S."/>
            <person name="Han J."/>
            <person name="Lapidus A."/>
            <person name="Cheng J.-F."/>
            <person name="Goodwin L."/>
            <person name="Pitluck S."/>
            <person name="Peters L."/>
            <person name="Ivanova N."/>
            <person name="Daligault H."/>
            <person name="Detter J.C."/>
            <person name="Han C."/>
            <person name="Tapia R."/>
            <person name="Land M."/>
            <person name="Hauser L."/>
            <person name="Kyrpides N."/>
            <person name="Ivanova N."/>
            <person name="Pagani I."/>
            <person name="Hagen A."/>
            <person name="Katz L."/>
            <person name="Fiedler H.-P."/>
            <person name="Keasling J."/>
            <person name="Fortman J."/>
            <person name="Woyke T."/>
        </authorList>
    </citation>
    <scope>NUCLEOTIDE SEQUENCE [LARGE SCALE GENOMIC DNA]</scope>
    <source>
        <strain evidence="1">Tu 4113</strain>
    </source>
</reference>
<organism evidence="1 2">
    <name type="scientific">Streptomyces violaceusniger (strain Tu 4113)</name>
    <dbReference type="NCBI Taxonomy" id="653045"/>
    <lineage>
        <taxon>Bacteria</taxon>
        <taxon>Bacillati</taxon>
        <taxon>Actinomycetota</taxon>
        <taxon>Actinomycetes</taxon>
        <taxon>Kitasatosporales</taxon>
        <taxon>Streptomycetaceae</taxon>
        <taxon>Streptomyces</taxon>
        <taxon>Streptomyces violaceusniger group</taxon>
    </lineage>
</organism>
<dbReference type="AlphaFoldDB" id="G2PF49"/>
<dbReference type="KEGG" id="svl:Strvi_4417"/>
<accession>G2PF49</accession>
<name>G2PF49_STRV4</name>
<dbReference type="InterPro" id="IPR016888">
    <property type="entry name" value="UCP028498"/>
</dbReference>
<sequence length="108" mass="11997">MWSGPKAAGPDGSLRDPVIMWVVRYGDDIYVRSVKGRSGPWFRGTRSRSQGRIRAGGVHKDVSFQDADPNEWAGVDAAYRAKYGAYTGIVDRVLTEQARESTIRLAPR</sequence>